<comment type="subcellular location">
    <subcellularLocation>
        <location evidence="8">Cytoplasm</location>
    </subcellularLocation>
</comment>
<dbReference type="SUPFAM" id="SSF53383">
    <property type="entry name" value="PLP-dependent transferases"/>
    <property type="match status" value="1"/>
</dbReference>
<dbReference type="NCBIfam" id="TIGR03246">
    <property type="entry name" value="arg_catab_astC"/>
    <property type="match status" value="1"/>
</dbReference>
<evidence type="ECO:0000256" key="5">
    <source>
        <dbReference type="ARBA" id="ARBA00022679"/>
    </source>
</evidence>
<dbReference type="PROSITE" id="PS00600">
    <property type="entry name" value="AA_TRANSFER_CLASS_3"/>
    <property type="match status" value="1"/>
</dbReference>
<dbReference type="CDD" id="cd00610">
    <property type="entry name" value="OAT_like"/>
    <property type="match status" value="1"/>
</dbReference>
<keyword evidence="3 8" id="KW-0032">Aminotransferase</keyword>
<feature type="transmembrane region" description="Helical" evidence="9">
    <location>
        <begin position="71"/>
        <end position="91"/>
    </location>
</feature>
<evidence type="ECO:0000256" key="8">
    <source>
        <dbReference type="HAMAP-Rule" id="MF_01107"/>
    </source>
</evidence>
<dbReference type="InterPro" id="IPR015422">
    <property type="entry name" value="PyrdxlP-dep_Trfase_small"/>
</dbReference>
<dbReference type="Proteomes" id="UP000005959">
    <property type="component" value="Unassembled WGS sequence"/>
</dbReference>
<organism evidence="10 11">
    <name type="scientific">Hafnia alvei ATCC 51873</name>
    <dbReference type="NCBI Taxonomy" id="1002364"/>
    <lineage>
        <taxon>Bacteria</taxon>
        <taxon>Pseudomonadati</taxon>
        <taxon>Pseudomonadota</taxon>
        <taxon>Gammaproteobacteria</taxon>
        <taxon>Enterobacterales</taxon>
        <taxon>Hafniaceae</taxon>
        <taxon>Hafnia</taxon>
    </lineage>
</organism>
<protein>
    <recommendedName>
        <fullName evidence="8">Acetylornithine/succinyldiaminopimelate aminotransferase</fullName>
        <shortName evidence="8">ACOAT</shortName>
        <shortName evidence="8">DapATase</shortName>
        <shortName evidence="8">Succinyldiaminopimelate transferase</shortName>
        <ecNumber evidence="8">2.6.1.11</ecNumber>
        <ecNumber evidence="8">2.6.1.17</ecNumber>
    </recommendedName>
</protein>
<dbReference type="AlphaFoldDB" id="G9Y3Y0"/>
<dbReference type="GO" id="GO:0009016">
    <property type="term" value="F:succinyldiaminopimelate transaminase activity"/>
    <property type="evidence" value="ECO:0007669"/>
    <property type="project" value="UniProtKB-UniRule"/>
</dbReference>
<evidence type="ECO:0000256" key="4">
    <source>
        <dbReference type="ARBA" id="ARBA00022605"/>
    </source>
</evidence>
<name>G9Y3Y0_HAFAL</name>
<evidence type="ECO:0000313" key="10">
    <source>
        <dbReference type="EMBL" id="EHM44947.1"/>
    </source>
</evidence>
<dbReference type="Pfam" id="PF00202">
    <property type="entry name" value="Aminotran_3"/>
    <property type="match status" value="1"/>
</dbReference>
<evidence type="ECO:0000256" key="9">
    <source>
        <dbReference type="SAM" id="Phobius"/>
    </source>
</evidence>
<comment type="subunit">
    <text evidence="8">Homodimer.</text>
</comment>
<evidence type="ECO:0000256" key="1">
    <source>
        <dbReference type="ARBA" id="ARBA00022490"/>
    </source>
</evidence>
<dbReference type="PATRIC" id="fig|1002364.3.peg.1157"/>
<dbReference type="InterPro" id="IPR049704">
    <property type="entry name" value="Aminotrans_3_PPA_site"/>
</dbReference>
<dbReference type="Gene3D" id="3.90.1150.10">
    <property type="entry name" value="Aspartate Aminotransferase, domain 1"/>
    <property type="match status" value="1"/>
</dbReference>
<feature type="modified residue" description="N6-(pyridoxal phosphate)lysine" evidence="8">
    <location>
        <position position="353"/>
    </location>
</feature>
<keyword evidence="7 8" id="KW-0457">Lysine biosynthesis</keyword>
<evidence type="ECO:0000256" key="7">
    <source>
        <dbReference type="ARBA" id="ARBA00023154"/>
    </source>
</evidence>
<feature type="binding site" evidence="8">
    <location>
        <position position="242"/>
    </location>
    <ligand>
        <name>N(2)-acetyl-L-ornithine</name>
        <dbReference type="ChEBI" id="CHEBI:57805"/>
    </ligand>
</feature>
<comment type="catalytic activity">
    <reaction evidence="8">
        <text>N-succinyl-(2S,6S)-2,6-diaminopimelate + 2-oxoglutarate = (S)-2-succinylamino-6-oxoheptanedioate + L-glutamate</text>
        <dbReference type="Rhea" id="RHEA:11960"/>
        <dbReference type="ChEBI" id="CHEBI:15685"/>
        <dbReference type="ChEBI" id="CHEBI:16810"/>
        <dbReference type="ChEBI" id="CHEBI:29985"/>
        <dbReference type="ChEBI" id="CHEBI:58087"/>
        <dbReference type="EC" id="2.6.1.17"/>
    </reaction>
</comment>
<comment type="pathway">
    <text evidence="8">Amino-acid biosynthesis; L-arginine biosynthesis; N(2)-acetyl-L-ornithine from L-glutamate: step 4/4.</text>
</comment>
<dbReference type="InterPro" id="IPR017652">
    <property type="entry name" value="Ac/SucOrn_transaminase_bac"/>
</dbReference>
<dbReference type="Gene3D" id="3.40.640.10">
    <property type="entry name" value="Type I PLP-dependent aspartate aminotransferase-like (Major domain)"/>
    <property type="match status" value="1"/>
</dbReference>
<comment type="similarity">
    <text evidence="8">Belongs to the class-III pyridoxal-phosphate-dependent aminotransferase family. ArgD subfamily.</text>
</comment>
<keyword evidence="4 8" id="KW-0028">Amino-acid biosynthesis</keyword>
<comment type="pathway">
    <text evidence="8">Amino-acid biosynthesis; L-lysine biosynthesis via DAP pathway; LL-2,6-diaminopimelate from (S)-tetrahydrodipicolinate (succinylase route): step 2/3.</text>
</comment>
<dbReference type="InterPro" id="IPR015424">
    <property type="entry name" value="PyrdxlP-dep_Trfase"/>
</dbReference>
<dbReference type="UniPathway" id="UPA00068">
    <property type="reaction ID" value="UER00109"/>
</dbReference>
<dbReference type="InterPro" id="IPR004636">
    <property type="entry name" value="AcOrn/SuccOrn_fam"/>
</dbReference>
<dbReference type="NCBIfam" id="NF003468">
    <property type="entry name" value="PRK05093.1"/>
    <property type="match status" value="1"/>
</dbReference>
<feature type="binding site" evidence="8">
    <location>
        <position position="381"/>
    </location>
    <ligand>
        <name>N(2)-acetyl-L-ornithine</name>
        <dbReference type="ChEBI" id="CHEBI:57805"/>
    </ligand>
</feature>
<reference evidence="10 11" key="1">
    <citation type="submission" date="2011-08" db="EMBL/GenBank/DDBJ databases">
        <authorList>
            <person name="Weinstock G."/>
            <person name="Sodergren E."/>
            <person name="Clifton S."/>
            <person name="Fulton L."/>
            <person name="Fulton B."/>
            <person name="Courtney L."/>
            <person name="Fronick C."/>
            <person name="Harrison M."/>
            <person name="Strong C."/>
            <person name="Farmer C."/>
            <person name="Delahaunty K."/>
            <person name="Markovic C."/>
            <person name="Hall O."/>
            <person name="Minx P."/>
            <person name="Tomlinson C."/>
            <person name="Mitreva M."/>
            <person name="Hou S."/>
            <person name="Chen J."/>
            <person name="Wollam A."/>
            <person name="Pepin K.H."/>
            <person name="Johnson M."/>
            <person name="Bhonagiri V."/>
            <person name="Zhang X."/>
            <person name="Suruliraj S."/>
            <person name="Warren W."/>
            <person name="Chinwalla A."/>
            <person name="Mardis E.R."/>
            <person name="Wilson R.K."/>
        </authorList>
    </citation>
    <scope>NUCLEOTIDE SEQUENCE [LARGE SCALE GENOMIC DNA]</scope>
    <source>
        <strain evidence="10 11">ATCC 51873</strain>
    </source>
</reference>
<dbReference type="PANTHER" id="PTHR11986:SF122">
    <property type="entry name" value="ACETYLORNITHINE_SUCCINYLDIAMINOPIMELATE AMINOTRANSFERASE"/>
    <property type="match status" value="1"/>
</dbReference>
<keyword evidence="6 8" id="KW-0663">Pyridoxal phosphate</keyword>
<comment type="cofactor">
    <cofactor evidence="8">
        <name>pyridoxal 5'-phosphate</name>
        <dbReference type="ChEBI" id="CHEBI:597326"/>
    </cofactor>
    <text evidence="8">Binds 1 pyridoxal phosphate per subunit.</text>
</comment>
<keyword evidence="9" id="KW-0812">Transmembrane</keyword>
<accession>G9Y3Y0</accession>
<dbReference type="NCBIfam" id="NF009047">
    <property type="entry name" value="PRK12381.1"/>
    <property type="match status" value="1"/>
</dbReference>
<dbReference type="UniPathway" id="UPA00034">
    <property type="reaction ID" value="UER00020"/>
</dbReference>
<dbReference type="InterPro" id="IPR005814">
    <property type="entry name" value="Aminotrans_3"/>
</dbReference>
<proteinExistence type="inferred from homology"/>
<dbReference type="GO" id="GO:0005737">
    <property type="term" value="C:cytoplasm"/>
    <property type="evidence" value="ECO:0007669"/>
    <property type="project" value="UniProtKB-SubCell"/>
</dbReference>
<dbReference type="NCBIfam" id="NF002325">
    <property type="entry name" value="PRK01278.1"/>
    <property type="match status" value="1"/>
</dbReference>
<keyword evidence="5 8" id="KW-0808">Transferase</keyword>
<keyword evidence="9" id="KW-1133">Transmembrane helix</keyword>
<keyword evidence="1 8" id="KW-0963">Cytoplasm</keyword>
<comment type="catalytic activity">
    <reaction evidence="8">
        <text>N(2)-acetyl-L-ornithine + 2-oxoglutarate = N-acetyl-L-glutamate 5-semialdehyde + L-glutamate</text>
        <dbReference type="Rhea" id="RHEA:18049"/>
        <dbReference type="ChEBI" id="CHEBI:16810"/>
        <dbReference type="ChEBI" id="CHEBI:29123"/>
        <dbReference type="ChEBI" id="CHEBI:29985"/>
        <dbReference type="ChEBI" id="CHEBI:57805"/>
        <dbReference type="EC" id="2.6.1.11"/>
    </reaction>
</comment>
<dbReference type="GO" id="GO:0003992">
    <property type="term" value="F:N2-acetyl-L-ornithine:2-oxoglutarate 5-aminotransferase activity"/>
    <property type="evidence" value="ECO:0007669"/>
    <property type="project" value="UniProtKB-UniRule"/>
</dbReference>
<dbReference type="FunFam" id="3.40.640.10:FF:000004">
    <property type="entry name" value="Acetylornithine aminotransferase"/>
    <property type="match status" value="1"/>
</dbReference>
<feature type="binding site" evidence="8">
    <location>
        <position position="382"/>
    </location>
    <ligand>
        <name>pyridoxal 5'-phosphate</name>
        <dbReference type="ChEBI" id="CHEBI:597326"/>
    </ligand>
</feature>
<dbReference type="GO" id="GO:0009089">
    <property type="term" value="P:lysine biosynthetic process via diaminopimelate"/>
    <property type="evidence" value="ECO:0007669"/>
    <property type="project" value="UniProtKB-UniRule"/>
</dbReference>
<feature type="binding site" evidence="8">
    <location>
        <begin position="206"/>
        <end position="207"/>
    </location>
    <ligand>
        <name>pyridoxal 5'-phosphate</name>
        <dbReference type="ChEBI" id="CHEBI:597326"/>
    </ligand>
</feature>
<dbReference type="NCBIfam" id="TIGR00707">
    <property type="entry name" value="argD"/>
    <property type="match status" value="1"/>
</dbReference>
<dbReference type="InterPro" id="IPR050103">
    <property type="entry name" value="Class-III_PLP-dep_AT"/>
</dbReference>
<dbReference type="HOGENOM" id="CLU_016922_10_1_6"/>
<keyword evidence="9" id="KW-0472">Membrane</keyword>
<comment type="function">
    <text evidence="8">Involved in both the arginine and lysine biosynthetic pathways.</text>
</comment>
<comment type="caution">
    <text evidence="10">The sequence shown here is derived from an EMBL/GenBank/DDBJ whole genome shotgun (WGS) entry which is preliminary data.</text>
</comment>
<dbReference type="HAMAP" id="MF_01107">
    <property type="entry name" value="ArgD_aminotrans_3"/>
    <property type="match status" value="1"/>
</dbReference>
<feature type="binding site" evidence="8">
    <location>
        <begin position="324"/>
        <end position="327"/>
    </location>
    <ligand>
        <name>pyridoxal 5'-phosphate</name>
        <dbReference type="ChEBI" id="CHEBI:597326"/>
    </ligand>
</feature>
<dbReference type="GO" id="GO:0042802">
    <property type="term" value="F:identical protein binding"/>
    <property type="evidence" value="ECO:0007669"/>
    <property type="project" value="TreeGrafter"/>
</dbReference>
<dbReference type="EC" id="2.6.1.17" evidence="8"/>
<dbReference type="PANTHER" id="PTHR11986">
    <property type="entry name" value="AMINOTRANSFERASE CLASS III"/>
    <property type="match status" value="1"/>
</dbReference>
<evidence type="ECO:0000313" key="11">
    <source>
        <dbReference type="Proteomes" id="UP000005959"/>
    </source>
</evidence>
<feature type="binding site" evidence="8">
    <location>
        <position position="239"/>
    </location>
    <ligand>
        <name>pyridoxal 5'-phosphate</name>
        <dbReference type="ChEBI" id="CHEBI:597326"/>
    </ligand>
</feature>
<dbReference type="GO" id="GO:0030170">
    <property type="term" value="F:pyridoxal phosphate binding"/>
    <property type="evidence" value="ECO:0007669"/>
    <property type="project" value="InterPro"/>
</dbReference>
<dbReference type="EC" id="2.6.1.11" evidence="8"/>
<evidence type="ECO:0000256" key="6">
    <source>
        <dbReference type="ARBA" id="ARBA00022898"/>
    </source>
</evidence>
<evidence type="ECO:0000256" key="3">
    <source>
        <dbReference type="ARBA" id="ARBA00022576"/>
    </source>
</evidence>
<dbReference type="EMBL" id="AGCI01000026">
    <property type="protein sequence ID" value="EHM44947.1"/>
    <property type="molecule type" value="Genomic_DNA"/>
</dbReference>
<sequence length="506" mass="55068">MAVCQSGKEMQRDFLILGNGKRSAHGQSLNKEAECNFQVQSISTLYLSLNFSVVAKRGIRRKPKRKYGCHYLIYYAYFMIIFSLVVSGIFWQCKKDGCVMAKQQAVARDTFEKVMLPIYAPADFVPVCGKGSRVWDQQGREYVDFAGGIAVTALGHCHPALVAALHEQGEKLWHVSNVFTNEPALRLAQKLIDATFAERVFFANSGAEANEAAFKLARYYASSKISPYKSKIIAFHHAFHGRTLFTVSVGGQPKYSDGFGPKPADIVHVPFNDLDAVKAVIDDHTCAIVLEPVQGEGGVMPATESFLKGVRELCDRHQALLVFDEVQSGMGRTGKLFTYMHYGVTPDILTTAKALGGGFPISAMLTTNEIASAMHVGTHGTTYGGNPLACAVAEAALDVINTPEVMAGIEERHALFVEALANMNAKYNVFTQVRGMGLLLGAELSPEYHGKARDILHAAAAEGLMLLNAGPDILRFAPSLVVEFADIHEGMMRLEKAIGAVIAKKS</sequence>
<dbReference type="InterPro" id="IPR015421">
    <property type="entry name" value="PyrdxlP-dep_Trfase_major"/>
</dbReference>
<keyword evidence="2 8" id="KW-0055">Arginine biosynthesis</keyword>
<dbReference type="GO" id="GO:0006526">
    <property type="term" value="P:L-arginine biosynthetic process"/>
    <property type="evidence" value="ECO:0007669"/>
    <property type="project" value="UniProtKB-UniRule"/>
</dbReference>
<evidence type="ECO:0000256" key="2">
    <source>
        <dbReference type="ARBA" id="ARBA00022571"/>
    </source>
</evidence>
<gene>
    <name evidence="8" type="primary">argD</name>
    <name evidence="8" type="synonym">dapC</name>
    <name evidence="10" type="ORF">HMPREF0454_01260</name>
</gene>